<reference evidence="1 2" key="1">
    <citation type="submission" date="2021-07" db="EMBL/GenBank/DDBJ databases">
        <authorList>
            <person name="Palmer J.M."/>
        </authorList>
    </citation>
    <scope>NUCLEOTIDE SEQUENCE [LARGE SCALE GENOMIC DNA]</scope>
    <source>
        <strain evidence="1 2">AT_MEX2019</strain>
        <tissue evidence="1">Muscle</tissue>
    </source>
</reference>
<proteinExistence type="predicted"/>
<gene>
    <name evidence="1" type="ORF">ATANTOWER_000201</name>
</gene>
<evidence type="ECO:0000313" key="1">
    <source>
        <dbReference type="EMBL" id="MED6261047.1"/>
    </source>
</evidence>
<sequence>MLLPKDLQMSHKIPKVFLGKHLYCLFELCGVPTTSVFLKCVYTLLEGGTGHGPQMSQDPLSLIHSLPLTHIQSCEHSQLFACSHSHRSPLTDVFSLSAAPFPPFFPPPTSPFQATQNGCKHKLSAGIVECLRGLHSLLVLRDRQSSLCLTGPWVLLPGCTVVVSTWLSQFPIRRIRGMGGNA</sequence>
<organism evidence="1 2">
    <name type="scientific">Ataeniobius toweri</name>
    <dbReference type="NCBI Taxonomy" id="208326"/>
    <lineage>
        <taxon>Eukaryota</taxon>
        <taxon>Metazoa</taxon>
        <taxon>Chordata</taxon>
        <taxon>Craniata</taxon>
        <taxon>Vertebrata</taxon>
        <taxon>Euteleostomi</taxon>
        <taxon>Actinopterygii</taxon>
        <taxon>Neopterygii</taxon>
        <taxon>Teleostei</taxon>
        <taxon>Neoteleostei</taxon>
        <taxon>Acanthomorphata</taxon>
        <taxon>Ovalentaria</taxon>
        <taxon>Atherinomorphae</taxon>
        <taxon>Cyprinodontiformes</taxon>
        <taxon>Goodeidae</taxon>
        <taxon>Ataeniobius</taxon>
    </lineage>
</organism>
<comment type="caution">
    <text evidence="1">The sequence shown here is derived from an EMBL/GenBank/DDBJ whole genome shotgun (WGS) entry which is preliminary data.</text>
</comment>
<keyword evidence="2" id="KW-1185">Reference proteome</keyword>
<name>A0ABU7CDM6_9TELE</name>
<dbReference type="Proteomes" id="UP001345963">
    <property type="component" value="Unassembled WGS sequence"/>
</dbReference>
<protein>
    <submittedName>
        <fullName evidence="1">Uncharacterized protein</fullName>
    </submittedName>
</protein>
<evidence type="ECO:0000313" key="2">
    <source>
        <dbReference type="Proteomes" id="UP001345963"/>
    </source>
</evidence>
<dbReference type="EMBL" id="JAHUTI010089529">
    <property type="protein sequence ID" value="MED6261047.1"/>
    <property type="molecule type" value="Genomic_DNA"/>
</dbReference>
<accession>A0ABU7CDM6</accession>